<comment type="caution">
    <text evidence="3">The sequence shown here is derived from an EMBL/GenBank/DDBJ whole genome shotgun (WGS) entry which is preliminary data.</text>
</comment>
<dbReference type="EMBL" id="JANPWZ010000705">
    <property type="protein sequence ID" value="KAJ3573144.1"/>
    <property type="molecule type" value="Genomic_DNA"/>
</dbReference>
<protein>
    <recommendedName>
        <fullName evidence="5">Heterokaryon incompatibility domain-containing protein</fullName>
    </recommendedName>
</protein>
<dbReference type="SUPFAM" id="SSF48452">
    <property type="entry name" value="TPR-like"/>
    <property type="match status" value="1"/>
</dbReference>
<dbReference type="InterPro" id="IPR036770">
    <property type="entry name" value="Ankyrin_rpt-contain_sf"/>
</dbReference>
<evidence type="ECO:0000256" key="1">
    <source>
        <dbReference type="PROSITE-ProRule" id="PRU00339"/>
    </source>
</evidence>
<keyword evidence="1" id="KW-0802">TPR repeat</keyword>
<proteinExistence type="predicted"/>
<dbReference type="SMART" id="SM00028">
    <property type="entry name" value="TPR"/>
    <property type="match status" value="3"/>
</dbReference>
<dbReference type="InterPro" id="IPR019734">
    <property type="entry name" value="TPR_rpt"/>
</dbReference>
<organism evidence="3 4">
    <name type="scientific">Xylaria arbuscula</name>
    <dbReference type="NCBI Taxonomy" id="114810"/>
    <lineage>
        <taxon>Eukaryota</taxon>
        <taxon>Fungi</taxon>
        <taxon>Dikarya</taxon>
        <taxon>Ascomycota</taxon>
        <taxon>Pezizomycotina</taxon>
        <taxon>Sordariomycetes</taxon>
        <taxon>Xylariomycetidae</taxon>
        <taxon>Xylariales</taxon>
        <taxon>Xylariaceae</taxon>
        <taxon>Xylaria</taxon>
    </lineage>
</organism>
<evidence type="ECO:0000256" key="2">
    <source>
        <dbReference type="SAM" id="MobiDB-lite"/>
    </source>
</evidence>
<dbReference type="InterPro" id="IPR011990">
    <property type="entry name" value="TPR-like_helical_dom_sf"/>
</dbReference>
<evidence type="ECO:0008006" key="5">
    <source>
        <dbReference type="Google" id="ProtNLM"/>
    </source>
</evidence>
<evidence type="ECO:0000313" key="3">
    <source>
        <dbReference type="EMBL" id="KAJ3573144.1"/>
    </source>
</evidence>
<reference evidence="3" key="1">
    <citation type="submission" date="2022-07" db="EMBL/GenBank/DDBJ databases">
        <title>Genome Sequence of Xylaria arbuscula.</title>
        <authorList>
            <person name="Buettner E."/>
        </authorList>
    </citation>
    <scope>NUCLEOTIDE SEQUENCE</scope>
    <source>
        <strain evidence="3">VT107</strain>
    </source>
</reference>
<sequence>MGPIATPPASTRPTIAPGEATPGAQTSVKCEHDEIRISLSAVLWALNGLAMLLKPADGEVDLIERAITASLSSQTPIESISALSLLNWQAHVGNLALEKIQRQRIDLAVAIAFLCQSSRNKIRPSAVDLDLIWRSIHEALTRDSTSFSVSRSSQGFLAVPLLSIMKDGNIAELVRLHIWEANDLRGTPELAIHSHQPFIQSWILAGEGRDHTYEVHPAKPGSADSTIFAEYELHWTSNDTRESGRSYHTNSKSSTIVNRGNFVRVVGERSELHTTGMTYCIPSNGFHRSEVAPGTFHATLAFFDSSQGFCRDAPVLGPWNGTSFTAKKDPAGVTADDLAKMVNSIRAWEALYSLGMQHLAKAELEEAIRSLRKAFHLCESDTHLPIPAHYKTIAILKLGHTYRMLGRNELASSILEDAHRDLPQNKLRMQISGELAVVYRHMNRLDDAKKACEDEYNTALVLGLERAICRAIGTLGMINYQLSLARDPSLITTAIAQLTERVDRARKLRTFAMEKLNDADACVELIESASMREAIGLGRLSLCYQRQGDAEKAVDIAREGFEVQSTTRDLNCIGFARGLYGLALLNAGRHEEALQQFNPRDGCSPVICMVKEPSDEHRGYIRKMIDAGADLDLRDEQGYSALECAVYNGDAQTQLIIEEGLRKRYLQEAEDKLKRQRYEAELRKGYRNIFQDKLRPVLLRSGSKDVVQQLRAMYALTLHLEEENARMFDYLRYVHYTDFVEMGRLPRASDGVTRQMNVEDTDKESSLFIVFISYRWLAKAAGSTAADNASDDAHGTQYKRMKRALREFLALHPEVDPVNLGVWVDVACVNQSDYEHQQRGVAALLMSLAQCDAMISLTDDRYYERAWCCLEVLMIQTLKHAYGRHIWYQHSVEPPGQIESLQPGPSPSEMEIDLSQKKVTYEADRSKLMFLERQTRLIS</sequence>
<gene>
    <name evidence="3" type="ORF">NPX13_g4805</name>
</gene>
<dbReference type="PROSITE" id="PS50005">
    <property type="entry name" value="TPR"/>
    <property type="match status" value="1"/>
</dbReference>
<dbReference type="Gene3D" id="1.25.40.20">
    <property type="entry name" value="Ankyrin repeat-containing domain"/>
    <property type="match status" value="1"/>
</dbReference>
<evidence type="ECO:0000313" key="4">
    <source>
        <dbReference type="Proteomes" id="UP001148614"/>
    </source>
</evidence>
<dbReference type="Gene3D" id="1.25.40.10">
    <property type="entry name" value="Tetratricopeptide repeat domain"/>
    <property type="match status" value="1"/>
</dbReference>
<accession>A0A9W8NFS2</accession>
<feature type="region of interest" description="Disordered" evidence="2">
    <location>
        <begin position="1"/>
        <end position="25"/>
    </location>
</feature>
<dbReference type="AlphaFoldDB" id="A0A9W8NFS2"/>
<feature type="repeat" description="TPR" evidence="1">
    <location>
        <begin position="348"/>
        <end position="381"/>
    </location>
</feature>
<name>A0A9W8NFS2_9PEZI</name>
<keyword evidence="4" id="KW-1185">Reference proteome</keyword>
<dbReference type="Proteomes" id="UP001148614">
    <property type="component" value="Unassembled WGS sequence"/>
</dbReference>